<keyword evidence="3" id="KW-1185">Reference proteome</keyword>
<reference evidence="2 3" key="1">
    <citation type="submission" date="2020-08" db="EMBL/GenBank/DDBJ databases">
        <title>Genomic Encyclopedia of Type Strains, Phase IV (KMG-IV): sequencing the most valuable type-strain genomes for metagenomic binning, comparative biology and taxonomic classification.</title>
        <authorList>
            <person name="Goeker M."/>
        </authorList>
    </citation>
    <scope>NUCLEOTIDE SEQUENCE [LARGE SCALE GENOMIC DNA]</scope>
    <source>
        <strain evidence="2 3">DSM 101806</strain>
    </source>
</reference>
<dbReference type="RefSeq" id="WP_183993557.1">
    <property type="nucleotide sequence ID" value="NZ_JACIEH010000001.1"/>
</dbReference>
<dbReference type="EMBL" id="JACIEH010000001">
    <property type="protein sequence ID" value="MBB4096561.1"/>
    <property type="molecule type" value="Genomic_DNA"/>
</dbReference>
<name>A0A7W6NVF2_9SPHN</name>
<evidence type="ECO:0008006" key="4">
    <source>
        <dbReference type="Google" id="ProtNLM"/>
    </source>
</evidence>
<organism evidence="2 3">
    <name type="scientific">Sphingomonas kyeonggiensis</name>
    <dbReference type="NCBI Taxonomy" id="1268553"/>
    <lineage>
        <taxon>Bacteria</taxon>
        <taxon>Pseudomonadati</taxon>
        <taxon>Pseudomonadota</taxon>
        <taxon>Alphaproteobacteria</taxon>
        <taxon>Sphingomonadales</taxon>
        <taxon>Sphingomonadaceae</taxon>
        <taxon>Sphingomonas</taxon>
    </lineage>
</organism>
<gene>
    <name evidence="2" type="ORF">GGR46_000094</name>
</gene>
<evidence type="ECO:0000313" key="2">
    <source>
        <dbReference type="EMBL" id="MBB4096561.1"/>
    </source>
</evidence>
<dbReference type="Proteomes" id="UP000557392">
    <property type="component" value="Unassembled WGS sequence"/>
</dbReference>
<keyword evidence="1" id="KW-0732">Signal</keyword>
<accession>A0A7W6NVF2</accession>
<protein>
    <recommendedName>
        <fullName evidence="4">YD repeat-containing protein</fullName>
    </recommendedName>
</protein>
<proteinExistence type="predicted"/>
<evidence type="ECO:0000313" key="3">
    <source>
        <dbReference type="Proteomes" id="UP000557392"/>
    </source>
</evidence>
<sequence length="85" mass="9482">MKFSLSMALCLLPAAVHAQSVEEKTVYEYDVLGRLVKVTVQEDARLKTKSDYRYDPAGNRQNVTVESHPIAIVVPLKGLTVIPLR</sequence>
<comment type="caution">
    <text evidence="2">The sequence shown here is derived from an EMBL/GenBank/DDBJ whole genome shotgun (WGS) entry which is preliminary data.</text>
</comment>
<dbReference type="Gene3D" id="2.180.10.10">
    <property type="entry name" value="RHS repeat-associated core"/>
    <property type="match status" value="1"/>
</dbReference>
<dbReference type="AlphaFoldDB" id="A0A7W6NVF2"/>
<feature type="chain" id="PRO_5031094009" description="YD repeat-containing protein" evidence="1">
    <location>
        <begin position="19"/>
        <end position="85"/>
    </location>
</feature>
<feature type="signal peptide" evidence="1">
    <location>
        <begin position="1"/>
        <end position="18"/>
    </location>
</feature>
<evidence type="ECO:0000256" key="1">
    <source>
        <dbReference type="SAM" id="SignalP"/>
    </source>
</evidence>